<dbReference type="InterPro" id="IPR036388">
    <property type="entry name" value="WH-like_DNA-bd_sf"/>
</dbReference>
<evidence type="ECO:0000256" key="3">
    <source>
        <dbReference type="ARBA" id="ARBA00018111"/>
    </source>
</evidence>
<comment type="subcellular location">
    <subcellularLocation>
        <location evidence="1 5">Cytoplasm</location>
    </subcellularLocation>
</comment>
<feature type="compositionally biased region" description="Basic and acidic residues" evidence="6">
    <location>
        <begin position="43"/>
        <end position="58"/>
    </location>
</feature>
<feature type="domain" description="RecX second three-helical" evidence="7">
    <location>
        <begin position="133"/>
        <end position="174"/>
    </location>
</feature>
<name>A0ABN2SJ02_9MICO</name>
<accession>A0ABN2SJ02</accession>
<comment type="similarity">
    <text evidence="2 5">Belongs to the RecX family.</text>
</comment>
<keyword evidence="4 5" id="KW-0963">Cytoplasm</keyword>
<dbReference type="InterPro" id="IPR003783">
    <property type="entry name" value="Regulatory_RecX"/>
</dbReference>
<feature type="compositionally biased region" description="Basic and acidic residues" evidence="6">
    <location>
        <begin position="1"/>
        <end position="12"/>
    </location>
</feature>
<gene>
    <name evidence="5" type="primary">recX</name>
    <name evidence="8" type="ORF">GCM10009777_21250</name>
</gene>
<evidence type="ECO:0000256" key="1">
    <source>
        <dbReference type="ARBA" id="ARBA00004496"/>
    </source>
</evidence>
<dbReference type="HAMAP" id="MF_01114">
    <property type="entry name" value="RecX"/>
    <property type="match status" value="1"/>
</dbReference>
<evidence type="ECO:0000256" key="6">
    <source>
        <dbReference type="SAM" id="MobiDB-lite"/>
    </source>
</evidence>
<dbReference type="PANTHER" id="PTHR33602:SF1">
    <property type="entry name" value="REGULATORY PROTEIN RECX FAMILY PROTEIN"/>
    <property type="match status" value="1"/>
</dbReference>
<evidence type="ECO:0000313" key="8">
    <source>
        <dbReference type="EMBL" id="GAA1986860.1"/>
    </source>
</evidence>
<evidence type="ECO:0000256" key="4">
    <source>
        <dbReference type="ARBA" id="ARBA00022490"/>
    </source>
</evidence>
<comment type="function">
    <text evidence="5">Modulates RecA activity.</text>
</comment>
<sequence length="243" mass="26315">MTDSTEDGRGHESPAAVIPLFGVRPAERPAHTVSSVAPAVPRSMERGSSRPEAAHADWHPTWLEDDQPDESPDDEDAQIDADADDLAEKRLLRKLRARSLSVAEARKVLTQNDVSAHRAEAIIDEFIRHGYLDDAALAEQLVHVGVDRKGQGRQVIAQTLAGRGVPRDIADAALSAVPDDEAERALEFARSRASRLGDVDDTTAMRRLLGQLMRRGYGGSAATTAARTALAERDKGSSGVRFR</sequence>
<dbReference type="Proteomes" id="UP001500326">
    <property type="component" value="Unassembled WGS sequence"/>
</dbReference>
<feature type="compositionally biased region" description="Acidic residues" evidence="6">
    <location>
        <begin position="63"/>
        <end position="77"/>
    </location>
</feature>
<comment type="caution">
    <text evidence="8">The sequence shown here is derived from an EMBL/GenBank/DDBJ whole genome shotgun (WGS) entry which is preliminary data.</text>
</comment>
<dbReference type="RefSeq" id="WP_344061611.1">
    <property type="nucleotide sequence ID" value="NZ_BAAAOH010000001.1"/>
</dbReference>
<organism evidence="8 9">
    <name type="scientific">Microbacterium pumilum</name>
    <dbReference type="NCBI Taxonomy" id="344165"/>
    <lineage>
        <taxon>Bacteria</taxon>
        <taxon>Bacillati</taxon>
        <taxon>Actinomycetota</taxon>
        <taxon>Actinomycetes</taxon>
        <taxon>Micrococcales</taxon>
        <taxon>Microbacteriaceae</taxon>
        <taxon>Microbacterium</taxon>
    </lineage>
</organism>
<protein>
    <recommendedName>
        <fullName evidence="3 5">Regulatory protein RecX</fullName>
    </recommendedName>
</protein>
<evidence type="ECO:0000256" key="2">
    <source>
        <dbReference type="ARBA" id="ARBA00009695"/>
    </source>
</evidence>
<keyword evidence="9" id="KW-1185">Reference proteome</keyword>
<reference evidence="8 9" key="1">
    <citation type="journal article" date="2019" name="Int. J. Syst. Evol. Microbiol.">
        <title>The Global Catalogue of Microorganisms (GCM) 10K type strain sequencing project: providing services to taxonomists for standard genome sequencing and annotation.</title>
        <authorList>
            <consortium name="The Broad Institute Genomics Platform"/>
            <consortium name="The Broad Institute Genome Sequencing Center for Infectious Disease"/>
            <person name="Wu L."/>
            <person name="Ma J."/>
        </authorList>
    </citation>
    <scope>NUCLEOTIDE SEQUENCE [LARGE SCALE GENOMIC DNA]</scope>
    <source>
        <strain evidence="8 9">JCM 14902</strain>
    </source>
</reference>
<evidence type="ECO:0000256" key="5">
    <source>
        <dbReference type="HAMAP-Rule" id="MF_01114"/>
    </source>
</evidence>
<feature type="region of interest" description="Disordered" evidence="6">
    <location>
        <begin position="1"/>
        <end position="77"/>
    </location>
</feature>
<evidence type="ECO:0000313" key="9">
    <source>
        <dbReference type="Proteomes" id="UP001500326"/>
    </source>
</evidence>
<dbReference type="Pfam" id="PF02631">
    <property type="entry name" value="RecX_HTH2"/>
    <property type="match status" value="1"/>
</dbReference>
<dbReference type="Gene3D" id="1.10.10.10">
    <property type="entry name" value="Winged helix-like DNA-binding domain superfamily/Winged helix DNA-binding domain"/>
    <property type="match status" value="1"/>
</dbReference>
<dbReference type="PANTHER" id="PTHR33602">
    <property type="entry name" value="REGULATORY PROTEIN RECX FAMILY PROTEIN"/>
    <property type="match status" value="1"/>
</dbReference>
<dbReference type="EMBL" id="BAAAOH010000001">
    <property type="protein sequence ID" value="GAA1986860.1"/>
    <property type="molecule type" value="Genomic_DNA"/>
</dbReference>
<dbReference type="InterPro" id="IPR053924">
    <property type="entry name" value="RecX_HTH_2nd"/>
</dbReference>
<proteinExistence type="inferred from homology"/>
<evidence type="ECO:0000259" key="7">
    <source>
        <dbReference type="Pfam" id="PF02631"/>
    </source>
</evidence>